<evidence type="ECO:0000259" key="8">
    <source>
        <dbReference type="Pfam" id="PF03769"/>
    </source>
</evidence>
<evidence type="ECO:0000256" key="6">
    <source>
        <dbReference type="ARBA" id="ARBA00022859"/>
    </source>
</evidence>
<dbReference type="GO" id="GO:0045087">
    <property type="term" value="P:innate immune response"/>
    <property type="evidence" value="ECO:0007669"/>
    <property type="project" value="UniProtKB-KW"/>
</dbReference>
<dbReference type="OrthoDB" id="8117451at2759"/>
<evidence type="ECO:0000313" key="9">
    <source>
        <dbReference type="EMBL" id="CAH1186465.1"/>
    </source>
</evidence>
<dbReference type="Pfam" id="PF03769">
    <property type="entry name" value="Attacin_C"/>
    <property type="match status" value="1"/>
</dbReference>
<organism evidence="9 10">
    <name type="scientific">Phyllotreta striolata</name>
    <name type="common">Striped flea beetle</name>
    <name type="synonym">Crioceris striolata</name>
    <dbReference type="NCBI Taxonomy" id="444603"/>
    <lineage>
        <taxon>Eukaryota</taxon>
        <taxon>Metazoa</taxon>
        <taxon>Ecdysozoa</taxon>
        <taxon>Arthropoda</taxon>
        <taxon>Hexapoda</taxon>
        <taxon>Insecta</taxon>
        <taxon>Pterygota</taxon>
        <taxon>Neoptera</taxon>
        <taxon>Endopterygota</taxon>
        <taxon>Coleoptera</taxon>
        <taxon>Polyphaga</taxon>
        <taxon>Cucujiformia</taxon>
        <taxon>Chrysomeloidea</taxon>
        <taxon>Chrysomelidae</taxon>
        <taxon>Galerucinae</taxon>
        <taxon>Alticini</taxon>
        <taxon>Phyllotreta</taxon>
    </lineage>
</organism>
<evidence type="ECO:0000256" key="1">
    <source>
        <dbReference type="ARBA" id="ARBA00004613"/>
    </source>
</evidence>
<comment type="similarity">
    <text evidence="2">Belongs to the attacin/sarcotoxin-2 family.</text>
</comment>
<dbReference type="InterPro" id="IPR005521">
    <property type="entry name" value="Attacin_C"/>
</dbReference>
<evidence type="ECO:0000256" key="2">
    <source>
        <dbReference type="ARBA" id="ARBA00007550"/>
    </source>
</evidence>
<feature type="domain" description="Attacin C-terminal" evidence="8">
    <location>
        <begin position="74"/>
        <end position="188"/>
    </location>
</feature>
<keyword evidence="3" id="KW-0964">Secreted</keyword>
<keyword evidence="10" id="KW-1185">Reference proteome</keyword>
<dbReference type="AlphaFoldDB" id="A0A9P0GW70"/>
<sequence>MQFQIIPIHNSVFSSLHLVKNKISKMKFLVLLAVSLTVAAAAPLAVFQDENGEEFALVPLQRQRRQTSWGANQSGFSLGHKGTLFDNGNHKVDGTIGASKAWGSHGLKPDSYNGRVDYSHQRSGSGAFVSADRTPGWGTDVNAGAKYNFARGKNWNADVTGQYGRHFGGPGGTGKPQAGVMLNVNAKF</sequence>
<evidence type="ECO:0000313" key="10">
    <source>
        <dbReference type="Proteomes" id="UP001153712"/>
    </source>
</evidence>
<dbReference type="GO" id="GO:0005576">
    <property type="term" value="C:extracellular region"/>
    <property type="evidence" value="ECO:0007669"/>
    <property type="project" value="UniProtKB-SubCell"/>
</dbReference>
<gene>
    <name evidence="9" type="ORF">PHYEVI_LOCUS9604</name>
</gene>
<evidence type="ECO:0000256" key="5">
    <source>
        <dbReference type="ARBA" id="ARBA00022588"/>
    </source>
</evidence>
<dbReference type="Proteomes" id="UP001153712">
    <property type="component" value="Chromosome 6"/>
</dbReference>
<keyword evidence="4" id="KW-0929">Antimicrobial</keyword>
<evidence type="ECO:0000256" key="7">
    <source>
        <dbReference type="ARBA" id="ARBA00023022"/>
    </source>
</evidence>
<evidence type="ECO:0000256" key="4">
    <source>
        <dbReference type="ARBA" id="ARBA00022529"/>
    </source>
</evidence>
<dbReference type="EMBL" id="OU900099">
    <property type="protein sequence ID" value="CAH1186465.1"/>
    <property type="molecule type" value="Genomic_DNA"/>
</dbReference>
<dbReference type="GO" id="GO:0042742">
    <property type="term" value="P:defense response to bacterium"/>
    <property type="evidence" value="ECO:0007669"/>
    <property type="project" value="UniProtKB-KW"/>
</dbReference>
<keyword evidence="6" id="KW-0391">Immunity</keyword>
<proteinExistence type="inferred from homology"/>
<accession>A0A9P0GW70</accession>
<name>A0A9P0GW70_PHYSR</name>
<comment type="subcellular location">
    <subcellularLocation>
        <location evidence="1">Secreted</location>
    </subcellularLocation>
</comment>
<keyword evidence="5" id="KW-0399">Innate immunity</keyword>
<reference evidence="9" key="1">
    <citation type="submission" date="2022-01" db="EMBL/GenBank/DDBJ databases">
        <authorList>
            <person name="King R."/>
        </authorList>
    </citation>
    <scope>NUCLEOTIDE SEQUENCE</scope>
</reference>
<keyword evidence="7" id="KW-0044">Antibiotic</keyword>
<protein>
    <recommendedName>
        <fullName evidence="8">Attacin C-terminal domain-containing protein</fullName>
    </recommendedName>
</protein>
<evidence type="ECO:0000256" key="3">
    <source>
        <dbReference type="ARBA" id="ARBA00022525"/>
    </source>
</evidence>